<evidence type="ECO:0000313" key="1">
    <source>
        <dbReference type="EMBL" id="GAV06827.1"/>
    </source>
</evidence>
<accession>A0A1D1VZN0</accession>
<proteinExistence type="predicted"/>
<comment type="caution">
    <text evidence="1">The sequence shown here is derived from an EMBL/GenBank/DDBJ whole genome shotgun (WGS) entry which is preliminary data.</text>
</comment>
<gene>
    <name evidence="1" type="primary">RvY_16748-1</name>
    <name evidence="1" type="synonym">RvY_16748.1</name>
    <name evidence="1" type="ORF">RvY_16748</name>
</gene>
<protein>
    <submittedName>
        <fullName evidence="1">Uncharacterized protein</fullName>
    </submittedName>
</protein>
<dbReference type="Proteomes" id="UP000186922">
    <property type="component" value="Unassembled WGS sequence"/>
</dbReference>
<evidence type="ECO:0000313" key="2">
    <source>
        <dbReference type="Proteomes" id="UP000186922"/>
    </source>
</evidence>
<organism evidence="1 2">
    <name type="scientific">Ramazzottius varieornatus</name>
    <name type="common">Water bear</name>
    <name type="synonym">Tardigrade</name>
    <dbReference type="NCBI Taxonomy" id="947166"/>
    <lineage>
        <taxon>Eukaryota</taxon>
        <taxon>Metazoa</taxon>
        <taxon>Ecdysozoa</taxon>
        <taxon>Tardigrada</taxon>
        <taxon>Eutardigrada</taxon>
        <taxon>Parachela</taxon>
        <taxon>Hypsibioidea</taxon>
        <taxon>Ramazzottiidae</taxon>
        <taxon>Ramazzottius</taxon>
    </lineage>
</organism>
<dbReference type="EMBL" id="BDGG01000014">
    <property type="protein sequence ID" value="GAV06827.1"/>
    <property type="molecule type" value="Genomic_DNA"/>
</dbReference>
<sequence>MPLLKEIYEDLASSSSDNKKARILAVSTRILGLGCMRCPLPRKALLSSNLLDNNAFRVSVGILLGAKLCRPHICHYGASGRVRSAWFELQIQWRSLPPTQRTKRVAQTCLDISLDTFHP</sequence>
<keyword evidence="2" id="KW-1185">Reference proteome</keyword>
<dbReference type="AlphaFoldDB" id="A0A1D1VZN0"/>
<reference evidence="1 2" key="1">
    <citation type="journal article" date="2016" name="Nat. Commun.">
        <title>Extremotolerant tardigrade genome and improved radiotolerance of human cultured cells by tardigrade-unique protein.</title>
        <authorList>
            <person name="Hashimoto T."/>
            <person name="Horikawa D.D."/>
            <person name="Saito Y."/>
            <person name="Kuwahara H."/>
            <person name="Kozuka-Hata H."/>
            <person name="Shin-I T."/>
            <person name="Minakuchi Y."/>
            <person name="Ohishi K."/>
            <person name="Motoyama A."/>
            <person name="Aizu T."/>
            <person name="Enomoto A."/>
            <person name="Kondo K."/>
            <person name="Tanaka S."/>
            <person name="Hara Y."/>
            <person name="Koshikawa S."/>
            <person name="Sagara H."/>
            <person name="Miura T."/>
            <person name="Yokobori S."/>
            <person name="Miyagawa K."/>
            <person name="Suzuki Y."/>
            <person name="Kubo T."/>
            <person name="Oyama M."/>
            <person name="Kohara Y."/>
            <person name="Fujiyama A."/>
            <person name="Arakawa K."/>
            <person name="Katayama T."/>
            <person name="Toyoda A."/>
            <person name="Kunieda T."/>
        </authorList>
    </citation>
    <scope>NUCLEOTIDE SEQUENCE [LARGE SCALE GENOMIC DNA]</scope>
    <source>
        <strain evidence="1 2">YOKOZUNA-1</strain>
    </source>
</reference>
<name>A0A1D1VZN0_RAMVA</name>